<feature type="compositionally biased region" description="Basic and acidic residues" evidence="5">
    <location>
        <begin position="1"/>
        <end position="10"/>
    </location>
</feature>
<keyword evidence="2" id="KW-0645">Protease</keyword>
<gene>
    <name evidence="7" type="ORF">CTZ28_11520</name>
</gene>
<dbReference type="EMBL" id="PENI01000005">
    <property type="protein sequence ID" value="RMB86155.1"/>
    <property type="molecule type" value="Genomic_DNA"/>
</dbReference>
<dbReference type="GO" id="GO:0008234">
    <property type="term" value="F:cysteine-type peptidase activity"/>
    <property type="evidence" value="ECO:0007669"/>
    <property type="project" value="UniProtKB-KW"/>
</dbReference>
<evidence type="ECO:0000259" key="6">
    <source>
        <dbReference type="PROSITE" id="PS51935"/>
    </source>
</evidence>
<evidence type="ECO:0000256" key="3">
    <source>
        <dbReference type="ARBA" id="ARBA00022801"/>
    </source>
</evidence>
<dbReference type="GO" id="GO:0006508">
    <property type="term" value="P:proteolysis"/>
    <property type="evidence" value="ECO:0007669"/>
    <property type="project" value="UniProtKB-KW"/>
</dbReference>
<feature type="compositionally biased region" description="Low complexity" evidence="5">
    <location>
        <begin position="53"/>
        <end position="71"/>
    </location>
</feature>
<dbReference type="InterPro" id="IPR000064">
    <property type="entry name" value="NLP_P60_dom"/>
</dbReference>
<dbReference type="Gene3D" id="3.90.1720.10">
    <property type="entry name" value="endopeptidase domain like (from Nostoc punctiforme)"/>
    <property type="match status" value="1"/>
</dbReference>
<keyword evidence="3" id="KW-0378">Hydrolase</keyword>
<accession>A0A3M0IBD5</accession>
<dbReference type="Pfam" id="PF00877">
    <property type="entry name" value="NLPC_P60"/>
    <property type="match status" value="1"/>
</dbReference>
<dbReference type="PANTHER" id="PTHR47359">
    <property type="entry name" value="PEPTIDOGLYCAN DL-ENDOPEPTIDASE CWLO"/>
    <property type="match status" value="1"/>
</dbReference>
<evidence type="ECO:0000313" key="7">
    <source>
        <dbReference type="EMBL" id="RMB86155.1"/>
    </source>
</evidence>
<dbReference type="OrthoDB" id="5177647at2"/>
<keyword evidence="8" id="KW-1185">Reference proteome</keyword>
<dbReference type="SUPFAM" id="SSF54001">
    <property type="entry name" value="Cysteine proteinases"/>
    <property type="match status" value="1"/>
</dbReference>
<dbReference type="Proteomes" id="UP000270471">
    <property type="component" value="Unassembled WGS sequence"/>
</dbReference>
<protein>
    <recommendedName>
        <fullName evidence="6">NlpC/P60 domain-containing protein</fullName>
    </recommendedName>
</protein>
<feature type="region of interest" description="Disordered" evidence="5">
    <location>
        <begin position="1"/>
        <end position="38"/>
    </location>
</feature>
<dbReference type="PANTHER" id="PTHR47359:SF3">
    <property type="entry name" value="NLP_P60 DOMAIN-CONTAINING PROTEIN-RELATED"/>
    <property type="match status" value="1"/>
</dbReference>
<evidence type="ECO:0000313" key="8">
    <source>
        <dbReference type="Proteomes" id="UP000270471"/>
    </source>
</evidence>
<keyword evidence="4" id="KW-0788">Thiol protease</keyword>
<proteinExistence type="inferred from homology"/>
<evidence type="ECO:0000256" key="4">
    <source>
        <dbReference type="ARBA" id="ARBA00022807"/>
    </source>
</evidence>
<dbReference type="PROSITE" id="PS51935">
    <property type="entry name" value="NLPC_P60"/>
    <property type="match status" value="1"/>
</dbReference>
<comment type="caution">
    <text evidence="7">The sequence shown here is derived from an EMBL/GenBank/DDBJ whole genome shotgun (WGS) entry which is preliminary data.</text>
</comment>
<dbReference type="InterPro" id="IPR038765">
    <property type="entry name" value="Papain-like_cys_pep_sf"/>
</dbReference>
<reference evidence="7 8" key="1">
    <citation type="submission" date="2017-11" db="EMBL/GenBank/DDBJ databases">
        <title>Draft genome of actinobacteria isolated from guarana (Paullinia cupana (Mart.) Ducke.</title>
        <authorList>
            <person name="Siqueira K.A."/>
            <person name="Liotti R.G."/>
            <person name="Mendes T.A.O."/>
            <person name="Soares M.A."/>
        </authorList>
    </citation>
    <scope>NUCLEOTIDE SEQUENCE [LARGE SCALE GENOMIC DNA]</scope>
    <source>
        <strain evidence="7 8">193</strain>
    </source>
</reference>
<organism evidence="7 8">
    <name type="scientific">Streptomyces shenzhenensis</name>
    <dbReference type="NCBI Taxonomy" id="943815"/>
    <lineage>
        <taxon>Bacteria</taxon>
        <taxon>Bacillati</taxon>
        <taxon>Actinomycetota</taxon>
        <taxon>Actinomycetes</taxon>
        <taxon>Kitasatosporales</taxon>
        <taxon>Streptomycetaceae</taxon>
        <taxon>Streptomyces</taxon>
    </lineage>
</organism>
<evidence type="ECO:0000256" key="2">
    <source>
        <dbReference type="ARBA" id="ARBA00022670"/>
    </source>
</evidence>
<dbReference type="InterPro" id="IPR051794">
    <property type="entry name" value="PG_Endopeptidase_C40"/>
</dbReference>
<evidence type="ECO:0000256" key="1">
    <source>
        <dbReference type="ARBA" id="ARBA00007074"/>
    </source>
</evidence>
<sequence length="218" mass="22218">MVPRQRREPGPPRALPAPATGPRRPSPAESKENNRRRLAAAREVLTRYAVPQPAPAAVSAPRPEADLSLGSPGTGSPVGTGTFAAGTLTGTGSVAPAGTGGRAAQAVAFARAQIGRPCVWGATGPGSYDYASLTQAAWRAAGVSLPRSAQEQAHAGTPVALTGIQDGDLVFFFDNDSHVGLYVGNGMMVHAPGPGSAIREESIFGAGESAIHRVIRPA</sequence>
<comment type="similarity">
    <text evidence="1">Belongs to the peptidase C40 family.</text>
</comment>
<feature type="domain" description="NlpC/P60" evidence="6">
    <location>
        <begin position="100"/>
        <end position="218"/>
    </location>
</feature>
<dbReference type="AlphaFoldDB" id="A0A3M0IBD5"/>
<name>A0A3M0IBD5_9ACTN</name>
<evidence type="ECO:0000256" key="5">
    <source>
        <dbReference type="SAM" id="MobiDB-lite"/>
    </source>
</evidence>
<feature type="region of interest" description="Disordered" evidence="5">
    <location>
        <begin position="53"/>
        <end position="84"/>
    </location>
</feature>